<evidence type="ECO:0000313" key="1">
    <source>
        <dbReference type="EMBL" id="GFF78864.1"/>
    </source>
</evidence>
<name>A0ABQ1ACJ5_ASPLE</name>
<dbReference type="EMBL" id="BLKI01000027">
    <property type="protein sequence ID" value="GFF78864.1"/>
    <property type="molecule type" value="Genomic_DNA"/>
</dbReference>
<protein>
    <submittedName>
        <fullName evidence="1">Aldo/keto reductase</fullName>
    </submittedName>
</protein>
<organism evidence="1 2">
    <name type="scientific">Aspergillus lentulus</name>
    <dbReference type="NCBI Taxonomy" id="293939"/>
    <lineage>
        <taxon>Eukaryota</taxon>
        <taxon>Fungi</taxon>
        <taxon>Dikarya</taxon>
        <taxon>Ascomycota</taxon>
        <taxon>Pezizomycotina</taxon>
        <taxon>Eurotiomycetes</taxon>
        <taxon>Eurotiomycetidae</taxon>
        <taxon>Eurotiales</taxon>
        <taxon>Aspergillaceae</taxon>
        <taxon>Aspergillus</taxon>
        <taxon>Aspergillus subgen. Fumigati</taxon>
    </lineage>
</organism>
<comment type="caution">
    <text evidence="1">The sequence shown here is derived from an EMBL/GenBank/DDBJ whole genome shotgun (WGS) entry which is preliminary data.</text>
</comment>
<dbReference type="Proteomes" id="UP000465220">
    <property type="component" value="Unassembled WGS sequence"/>
</dbReference>
<evidence type="ECO:0000313" key="2">
    <source>
        <dbReference type="Proteomes" id="UP000465220"/>
    </source>
</evidence>
<proteinExistence type="predicted"/>
<reference evidence="1 2" key="1">
    <citation type="submission" date="2020-01" db="EMBL/GenBank/DDBJ databases">
        <title>Draft genome sequence of Aspergillus lentulus IFM 60648.</title>
        <authorList>
            <person name="Takahashi H."/>
            <person name="Yaguchi T."/>
        </authorList>
    </citation>
    <scope>NUCLEOTIDE SEQUENCE [LARGE SCALE GENOMIC DNA]</scope>
    <source>
        <strain evidence="1 2">IFM 60648</strain>
    </source>
</reference>
<accession>A0ABQ1ACJ5</accession>
<gene>
    <name evidence="1" type="ORF">IFM60648_05326</name>
</gene>
<keyword evidence="2" id="KW-1185">Reference proteome</keyword>
<sequence>MPSVLEQDVAKLAMAMTSWPKPPREDECFEAMITDLKPDATFWSGGDHYGSRQYNSLHLLNKYFSKYPEKANDAP</sequence>